<dbReference type="STRING" id="7868.ENSCMIP00000011315"/>
<feature type="region of interest" description="Disordered" evidence="1">
    <location>
        <begin position="103"/>
        <end position="143"/>
    </location>
</feature>
<dbReference type="GO" id="GO:0036158">
    <property type="term" value="P:outer dynein arm assembly"/>
    <property type="evidence" value="ECO:0007669"/>
    <property type="project" value="InterPro"/>
</dbReference>
<sequence>MLGRLDRRPAARPNPKISSLAGKLTERLKGPVQEQIWELQKKIQLLEGDKKAYFESSQWTIKKNKETILYLRNNNMKLHKELTDMLAVSSHFPSRVAGSFNVPQINGLPSHQKGGTSCQDSQGFPSSPPPPPPPPPPAPAPQGSFSLECELRHILLDMVEACSSVVEASQARGPGFDSRPGQGEMRGLLLLITCWNLLVRLCPDFPETL</sequence>
<keyword evidence="3" id="KW-1185">Reference proteome</keyword>
<reference evidence="3" key="1">
    <citation type="journal article" date="2006" name="Science">
        <title>Ancient noncoding elements conserved in the human genome.</title>
        <authorList>
            <person name="Venkatesh B."/>
            <person name="Kirkness E.F."/>
            <person name="Loh Y.H."/>
            <person name="Halpern A.L."/>
            <person name="Lee A.P."/>
            <person name="Johnson J."/>
            <person name="Dandona N."/>
            <person name="Viswanathan L.D."/>
            <person name="Tay A."/>
            <person name="Venter J.C."/>
            <person name="Strausberg R.L."/>
            <person name="Brenner S."/>
        </authorList>
    </citation>
    <scope>NUCLEOTIDE SEQUENCE [LARGE SCALE GENOMIC DNA]</scope>
</reference>
<dbReference type="GO" id="GO:0097542">
    <property type="term" value="C:ciliary tip"/>
    <property type="evidence" value="ECO:0007669"/>
    <property type="project" value="TreeGrafter"/>
</dbReference>
<accession>A0A4W3H7I4</accession>
<feature type="compositionally biased region" description="Polar residues" evidence="1">
    <location>
        <begin position="103"/>
        <end position="124"/>
    </location>
</feature>
<reference evidence="3" key="2">
    <citation type="journal article" date="2007" name="PLoS Biol.">
        <title>Survey sequencing and comparative analysis of the elephant shark (Callorhinchus milii) genome.</title>
        <authorList>
            <person name="Venkatesh B."/>
            <person name="Kirkness E.F."/>
            <person name="Loh Y.H."/>
            <person name="Halpern A.L."/>
            <person name="Lee A.P."/>
            <person name="Johnson J."/>
            <person name="Dandona N."/>
            <person name="Viswanathan L.D."/>
            <person name="Tay A."/>
            <person name="Venter J.C."/>
            <person name="Strausberg R.L."/>
            <person name="Brenner S."/>
        </authorList>
    </citation>
    <scope>NUCLEOTIDE SEQUENCE [LARGE SCALE GENOMIC DNA]</scope>
</reference>
<dbReference type="PANTHER" id="PTHR46518:SF1">
    <property type="entry name" value="OUTER DYNEIN ARM-DOCKING COMPLEX SUBUNIT 3"/>
    <property type="match status" value="1"/>
</dbReference>
<dbReference type="GO" id="GO:0003341">
    <property type="term" value="P:cilium movement"/>
    <property type="evidence" value="ECO:0007669"/>
    <property type="project" value="InterPro"/>
</dbReference>
<evidence type="ECO:0000313" key="3">
    <source>
        <dbReference type="Proteomes" id="UP000314986"/>
    </source>
</evidence>
<evidence type="ECO:0000256" key="1">
    <source>
        <dbReference type="SAM" id="MobiDB-lite"/>
    </source>
</evidence>
<proteinExistence type="predicted"/>
<dbReference type="Proteomes" id="UP000314986">
    <property type="component" value="Unassembled WGS sequence"/>
</dbReference>
<name>A0A4W3H7I4_CALMI</name>
<protein>
    <submittedName>
        <fullName evidence="2">Uncharacterized protein</fullName>
    </submittedName>
</protein>
<dbReference type="PANTHER" id="PTHR46518">
    <property type="entry name" value="COILED-COIL DOMAIN-CONTAINING PROTEIN 151"/>
    <property type="match status" value="1"/>
</dbReference>
<dbReference type="Ensembl" id="ENSCMIT00000011595.1">
    <property type="protein sequence ID" value="ENSCMIP00000011315.1"/>
    <property type="gene ID" value="ENSCMIG00000005888.1"/>
</dbReference>
<reference evidence="2" key="4">
    <citation type="submission" date="2025-08" db="UniProtKB">
        <authorList>
            <consortium name="Ensembl"/>
        </authorList>
    </citation>
    <scope>IDENTIFICATION</scope>
</reference>
<dbReference type="GO" id="GO:0036064">
    <property type="term" value="C:ciliary basal body"/>
    <property type="evidence" value="ECO:0007669"/>
    <property type="project" value="TreeGrafter"/>
</dbReference>
<dbReference type="InParanoid" id="A0A4W3H7I4"/>
<dbReference type="GeneTree" id="ENSGT00970000197490"/>
<dbReference type="InterPro" id="IPR033192">
    <property type="entry name" value="ODAD3"/>
</dbReference>
<feature type="compositionally biased region" description="Pro residues" evidence="1">
    <location>
        <begin position="126"/>
        <end position="140"/>
    </location>
</feature>
<dbReference type="AlphaFoldDB" id="A0A4W3H7I4"/>
<dbReference type="GO" id="GO:0035253">
    <property type="term" value="C:ciliary rootlet"/>
    <property type="evidence" value="ECO:0007669"/>
    <property type="project" value="TreeGrafter"/>
</dbReference>
<organism evidence="2 3">
    <name type="scientific">Callorhinchus milii</name>
    <name type="common">Ghost shark</name>
    <dbReference type="NCBI Taxonomy" id="7868"/>
    <lineage>
        <taxon>Eukaryota</taxon>
        <taxon>Metazoa</taxon>
        <taxon>Chordata</taxon>
        <taxon>Craniata</taxon>
        <taxon>Vertebrata</taxon>
        <taxon>Chondrichthyes</taxon>
        <taxon>Holocephali</taxon>
        <taxon>Chimaeriformes</taxon>
        <taxon>Callorhinchidae</taxon>
        <taxon>Callorhinchus</taxon>
    </lineage>
</organism>
<reference evidence="2" key="5">
    <citation type="submission" date="2025-09" db="UniProtKB">
        <authorList>
            <consortium name="Ensembl"/>
        </authorList>
    </citation>
    <scope>IDENTIFICATION</scope>
</reference>
<evidence type="ECO:0000313" key="2">
    <source>
        <dbReference type="Ensembl" id="ENSCMIP00000011315.1"/>
    </source>
</evidence>
<reference evidence="3" key="3">
    <citation type="journal article" date="2014" name="Nature">
        <title>Elephant shark genome provides unique insights into gnathostome evolution.</title>
        <authorList>
            <consortium name="International Elephant Shark Genome Sequencing Consortium"/>
            <person name="Venkatesh B."/>
            <person name="Lee A.P."/>
            <person name="Ravi V."/>
            <person name="Maurya A.K."/>
            <person name="Lian M.M."/>
            <person name="Swann J.B."/>
            <person name="Ohta Y."/>
            <person name="Flajnik M.F."/>
            <person name="Sutoh Y."/>
            <person name="Kasahara M."/>
            <person name="Hoon S."/>
            <person name="Gangu V."/>
            <person name="Roy S.W."/>
            <person name="Irimia M."/>
            <person name="Korzh V."/>
            <person name="Kondrychyn I."/>
            <person name="Lim Z.W."/>
            <person name="Tay B.H."/>
            <person name="Tohari S."/>
            <person name="Kong K.W."/>
            <person name="Ho S."/>
            <person name="Lorente-Galdos B."/>
            <person name="Quilez J."/>
            <person name="Marques-Bonet T."/>
            <person name="Raney B.J."/>
            <person name="Ingham P.W."/>
            <person name="Tay A."/>
            <person name="Hillier L.W."/>
            <person name="Minx P."/>
            <person name="Boehm T."/>
            <person name="Wilson R.K."/>
            <person name="Brenner S."/>
            <person name="Warren W.C."/>
        </authorList>
    </citation>
    <scope>NUCLEOTIDE SEQUENCE [LARGE SCALE GENOMIC DNA]</scope>
</reference>